<protein>
    <recommendedName>
        <fullName evidence="5">DZANK-type domain-containing protein</fullName>
    </recommendedName>
</protein>
<dbReference type="InterPro" id="IPR026870">
    <property type="entry name" value="Zinc_ribbon_dom"/>
</dbReference>
<dbReference type="InterPro" id="IPR036013">
    <property type="entry name" value="Band_7/SPFH_dom_sf"/>
</dbReference>
<evidence type="ECO:0000259" key="2">
    <source>
        <dbReference type="Pfam" id="PF13240"/>
    </source>
</evidence>
<dbReference type="SUPFAM" id="SSF161187">
    <property type="entry name" value="YfgJ-like"/>
    <property type="match status" value="1"/>
</dbReference>
<feature type="domain" description="DZANK-type" evidence="1">
    <location>
        <begin position="179"/>
        <end position="228"/>
    </location>
</feature>
<feature type="domain" description="Zinc-ribbon" evidence="2">
    <location>
        <begin position="236"/>
        <end position="257"/>
    </location>
</feature>
<dbReference type="SUPFAM" id="SSF117892">
    <property type="entry name" value="Band 7/SPFH domain"/>
    <property type="match status" value="1"/>
</dbReference>
<reference evidence="4" key="1">
    <citation type="journal article" date="2014" name="Front. Microbiol.">
        <title>High frequency of phylogenetically diverse reductive dehalogenase-homologous genes in deep subseafloor sedimentary metagenomes.</title>
        <authorList>
            <person name="Kawai M."/>
            <person name="Futagami T."/>
            <person name="Toyoda A."/>
            <person name="Takaki Y."/>
            <person name="Nishi S."/>
            <person name="Hori S."/>
            <person name="Arai W."/>
            <person name="Tsubouchi T."/>
            <person name="Morono Y."/>
            <person name="Uchiyama I."/>
            <person name="Ito T."/>
            <person name="Fujiyama A."/>
            <person name="Inagaki F."/>
            <person name="Takami H."/>
        </authorList>
    </citation>
    <scope>NUCLEOTIDE SEQUENCE</scope>
    <source>
        <strain evidence="4">Expedition CK06-06</strain>
    </source>
</reference>
<dbReference type="EMBL" id="BARU01023205">
    <property type="protein sequence ID" value="GAH50431.1"/>
    <property type="molecule type" value="Genomic_DNA"/>
</dbReference>
<dbReference type="Gene3D" id="3.30.479.30">
    <property type="entry name" value="Band 7 domain"/>
    <property type="match status" value="1"/>
</dbReference>
<feature type="domain" description="SPFH" evidence="3">
    <location>
        <begin position="2"/>
        <end position="121"/>
    </location>
</feature>
<evidence type="ECO:0000313" key="4">
    <source>
        <dbReference type="EMBL" id="GAH50431.1"/>
    </source>
</evidence>
<dbReference type="AlphaFoldDB" id="X1FXP6"/>
<sequence>PFRDAELGMVRLRSYGTYSIVIHDSQLFVNKIVGTQGLFTTGDIIGFLKGIFVSRFTDILGENMKSVFDLTSIYDELGTAMKSRVVDDLAKYGLEVRDFFINAITPPPEVEKAIDERAGMGAVGDMNKFMQYKTAKAIEEAAGSESGMGEGMGLGMGIGAGMSMAQQMQMMNTMQTTTCTKCNATIPANSHFCPACGGELKPKVKKQTVQCPACEKTVPLGKFCPECGNPLVTTKKCPSCEKDIPSGAKFCPECGKAIGE</sequence>
<proteinExistence type="predicted"/>
<dbReference type="InterPro" id="IPR033880">
    <property type="entry name" value="SPFH_YdjI"/>
</dbReference>
<dbReference type="PANTHER" id="PTHR37826">
    <property type="entry name" value="FLOTILLIN BAND_7_5 DOMAIN PROTEIN"/>
    <property type="match status" value="1"/>
</dbReference>
<evidence type="ECO:0008006" key="5">
    <source>
        <dbReference type="Google" id="ProtNLM"/>
    </source>
</evidence>
<evidence type="ECO:0000259" key="1">
    <source>
        <dbReference type="Pfam" id="PF12773"/>
    </source>
</evidence>
<dbReference type="Pfam" id="PF13421">
    <property type="entry name" value="Band_7_1"/>
    <property type="match status" value="1"/>
</dbReference>
<feature type="non-terminal residue" evidence="4">
    <location>
        <position position="1"/>
    </location>
</feature>
<gene>
    <name evidence="4" type="ORF">S03H2_37690</name>
</gene>
<dbReference type="Gene3D" id="2.10.290.10">
    <property type="entry name" value="YfgJ-like"/>
    <property type="match status" value="1"/>
</dbReference>
<dbReference type="CDD" id="cd03408">
    <property type="entry name" value="SPFH_like_u1"/>
    <property type="match status" value="1"/>
</dbReference>
<accession>X1FXP6</accession>
<evidence type="ECO:0000259" key="3">
    <source>
        <dbReference type="Pfam" id="PF13421"/>
    </source>
</evidence>
<comment type="caution">
    <text evidence="4">The sequence shown here is derived from an EMBL/GenBank/DDBJ whole genome shotgun (WGS) entry which is preliminary data.</text>
</comment>
<dbReference type="Pfam" id="PF13240">
    <property type="entry name" value="Zn_Ribbon_1"/>
    <property type="match status" value="1"/>
</dbReference>
<dbReference type="PANTHER" id="PTHR37826:SF2">
    <property type="entry name" value="ZINC-RIBBON DOMAIN-CONTAINING PROTEIN"/>
    <property type="match status" value="1"/>
</dbReference>
<dbReference type="Pfam" id="PF12773">
    <property type="entry name" value="DZR"/>
    <property type="match status" value="1"/>
</dbReference>
<name>X1FXP6_9ZZZZ</name>
<dbReference type="InterPro" id="IPR025874">
    <property type="entry name" value="DZR"/>
</dbReference>
<organism evidence="4">
    <name type="scientific">marine sediment metagenome</name>
    <dbReference type="NCBI Taxonomy" id="412755"/>
    <lineage>
        <taxon>unclassified sequences</taxon>
        <taxon>metagenomes</taxon>
        <taxon>ecological metagenomes</taxon>
    </lineage>
</organism>
<dbReference type="InterPro" id="IPR029037">
    <property type="entry name" value="DUF1407/YfgJ-like_sf"/>
</dbReference>